<proteinExistence type="predicted"/>
<protein>
    <submittedName>
        <fullName evidence="1">Uncharacterized protein</fullName>
    </submittedName>
</protein>
<dbReference type="AlphaFoldDB" id="A0A383E2W4"/>
<organism evidence="1">
    <name type="scientific">marine metagenome</name>
    <dbReference type="NCBI Taxonomy" id="408172"/>
    <lineage>
        <taxon>unclassified sequences</taxon>
        <taxon>metagenomes</taxon>
        <taxon>ecological metagenomes</taxon>
    </lineage>
</organism>
<accession>A0A383E2W4</accession>
<reference evidence="1" key="1">
    <citation type="submission" date="2018-05" db="EMBL/GenBank/DDBJ databases">
        <authorList>
            <person name="Lanie J.A."/>
            <person name="Ng W.-L."/>
            <person name="Kazmierczak K.M."/>
            <person name="Andrzejewski T.M."/>
            <person name="Davidsen T.M."/>
            <person name="Wayne K.J."/>
            <person name="Tettelin H."/>
            <person name="Glass J.I."/>
            <person name="Rusch D."/>
            <person name="Podicherti R."/>
            <person name="Tsui H.-C.T."/>
            <person name="Winkler M.E."/>
        </authorList>
    </citation>
    <scope>NUCLEOTIDE SEQUENCE</scope>
</reference>
<sequence length="79" mass="8843">MDRTCIRELEKIWLPDGYLVHNPITFISVEAGGKRGEKNCKKLYSDSSDLVSDDSVCGSLCHCLEAYHLELEIVVTNAI</sequence>
<dbReference type="EMBL" id="UINC01222125">
    <property type="protein sequence ID" value="SVE50770.1"/>
    <property type="molecule type" value="Genomic_DNA"/>
</dbReference>
<evidence type="ECO:0000313" key="1">
    <source>
        <dbReference type="EMBL" id="SVE50770.1"/>
    </source>
</evidence>
<name>A0A383E2W4_9ZZZZ</name>
<gene>
    <name evidence="1" type="ORF">METZ01_LOCUS503624</name>
</gene>